<reference evidence="2 3" key="1">
    <citation type="submission" date="2019-02" db="EMBL/GenBank/DDBJ databases">
        <title>Deep-cultivation of Planctomycetes and their phenomic and genomic characterization uncovers novel biology.</title>
        <authorList>
            <person name="Wiegand S."/>
            <person name="Jogler M."/>
            <person name="Boedeker C."/>
            <person name="Pinto D."/>
            <person name="Vollmers J."/>
            <person name="Rivas-Marin E."/>
            <person name="Kohn T."/>
            <person name="Peeters S.H."/>
            <person name="Heuer A."/>
            <person name="Rast P."/>
            <person name="Oberbeckmann S."/>
            <person name="Bunk B."/>
            <person name="Jeske O."/>
            <person name="Meyerdierks A."/>
            <person name="Storesund J.E."/>
            <person name="Kallscheuer N."/>
            <person name="Luecker S."/>
            <person name="Lage O.M."/>
            <person name="Pohl T."/>
            <person name="Merkel B.J."/>
            <person name="Hornburger P."/>
            <person name="Mueller R.-W."/>
            <person name="Bruemmer F."/>
            <person name="Labrenz M."/>
            <person name="Spormann A.M."/>
            <person name="Op den Camp H."/>
            <person name="Overmann J."/>
            <person name="Amann R."/>
            <person name="Jetten M.S.M."/>
            <person name="Mascher T."/>
            <person name="Medema M.H."/>
            <person name="Devos D.P."/>
            <person name="Kaster A.-K."/>
            <person name="Ovreas L."/>
            <person name="Rohde M."/>
            <person name="Galperin M.Y."/>
            <person name="Jogler C."/>
        </authorList>
    </citation>
    <scope>NUCLEOTIDE SEQUENCE [LARGE SCALE GENOMIC DNA]</scope>
    <source>
        <strain evidence="2 3">Spa11</strain>
    </source>
</reference>
<dbReference type="AlphaFoldDB" id="A0A518K7A7"/>
<evidence type="ECO:0000256" key="1">
    <source>
        <dbReference type="SAM" id="MobiDB-lite"/>
    </source>
</evidence>
<gene>
    <name evidence="2" type="ORF">Spa11_18670</name>
</gene>
<name>A0A518K7A7_9BACT</name>
<evidence type="ECO:0000313" key="2">
    <source>
        <dbReference type="EMBL" id="QDV73668.1"/>
    </source>
</evidence>
<dbReference type="SUPFAM" id="SSF48452">
    <property type="entry name" value="TPR-like"/>
    <property type="match status" value="1"/>
</dbReference>
<proteinExistence type="predicted"/>
<dbReference type="EMBL" id="CP036349">
    <property type="protein sequence ID" value="QDV73668.1"/>
    <property type="molecule type" value="Genomic_DNA"/>
</dbReference>
<dbReference type="KEGG" id="bmei:Spa11_18670"/>
<evidence type="ECO:0008006" key="4">
    <source>
        <dbReference type="Google" id="ProtNLM"/>
    </source>
</evidence>
<feature type="region of interest" description="Disordered" evidence="1">
    <location>
        <begin position="1"/>
        <end position="26"/>
    </location>
</feature>
<feature type="compositionally biased region" description="Basic and acidic residues" evidence="1">
    <location>
        <begin position="1"/>
        <end position="15"/>
    </location>
</feature>
<evidence type="ECO:0000313" key="3">
    <source>
        <dbReference type="Proteomes" id="UP000316426"/>
    </source>
</evidence>
<organism evidence="2 3">
    <name type="scientific">Botrimarina mediterranea</name>
    <dbReference type="NCBI Taxonomy" id="2528022"/>
    <lineage>
        <taxon>Bacteria</taxon>
        <taxon>Pseudomonadati</taxon>
        <taxon>Planctomycetota</taxon>
        <taxon>Planctomycetia</taxon>
        <taxon>Pirellulales</taxon>
        <taxon>Lacipirellulaceae</taxon>
        <taxon>Botrimarina</taxon>
    </lineage>
</organism>
<feature type="region of interest" description="Disordered" evidence="1">
    <location>
        <begin position="458"/>
        <end position="486"/>
    </location>
</feature>
<dbReference type="InterPro" id="IPR011990">
    <property type="entry name" value="TPR-like_helical_dom_sf"/>
</dbReference>
<dbReference type="Proteomes" id="UP000316426">
    <property type="component" value="Chromosome"/>
</dbReference>
<feature type="compositionally biased region" description="Basic and acidic residues" evidence="1">
    <location>
        <begin position="458"/>
        <end position="478"/>
    </location>
</feature>
<accession>A0A518K7A7</accession>
<sequence length="486" mass="54491">MKRHSASEQNDKTETGPKPCNPGSYRFDKDRLVRYQSLSRVTDEELSGLKFSRNTIKSVLSCGCAHESTLRTFAKELGVSFEDLLDDASREAYYDRVGYIAKKADASLDPSVLVEDGKHAMTSRSFAHARVAEIGRRLKSMADELNVTIAEANQILWQFYITSGRYHSAEAIARIMRRTRSTPSEKAFAARALGECHFYTGKHVRAVALLCSSSIRRLDGGLIDRLGSPLDTRVAAYGHACLSLAAIGRTPEAMKVSTKAIEQSRVARSDPSRVFALHCAAVLRVFLRDPDGAAGYADEEIVTARDAHIPAFVALGRIIRLWADAMRGHPKRLDELFEEFVAYRETPMRVSLPFWRSLVAEAAHKWGETYLARLQVRDAETEVERIKDTFYAPCTQLLYGDVLLEGFDDEVAAATHYRKGAKIARDQGASLFELRCLLRLLRLARDAKDRKRIKADMKRSLDDIKGAPPERAEAREVCRPIPRNPE</sequence>
<protein>
    <recommendedName>
        <fullName evidence="4">HTH cro/C1-type domain-containing protein</fullName>
    </recommendedName>
</protein>
<keyword evidence="3" id="KW-1185">Reference proteome</keyword>
<dbReference type="RefSeq" id="WP_145111066.1">
    <property type="nucleotide sequence ID" value="NZ_CP036349.1"/>
</dbReference>